<dbReference type="InterPro" id="IPR000157">
    <property type="entry name" value="TIR_dom"/>
</dbReference>
<dbReference type="SMART" id="SM00255">
    <property type="entry name" value="TIR"/>
    <property type="match status" value="1"/>
</dbReference>
<gene>
    <name evidence="2" type="ORF">PACLA_8A026680</name>
</gene>
<dbReference type="Pfam" id="PF13676">
    <property type="entry name" value="TIR_2"/>
    <property type="match status" value="1"/>
</dbReference>
<keyword evidence="3" id="KW-1185">Reference proteome</keyword>
<accession>A0A6S7HX62</accession>
<dbReference type="InterPro" id="IPR035897">
    <property type="entry name" value="Toll_tir_struct_dom_sf"/>
</dbReference>
<sequence>ETPTPSLYEERRKKKVSENYSQSPAVGKLPIELEQLTVSDEIFDGFICYAKEDRSFALEILTRLEAPPYCRKICIDFRDYVPGNCRLDQTAKIIEHRCKHLVAILSPNFTNSSNAGFQVRIALNLSPDFDQRRVIPILYENCDIPEILKPIYHLNYGDSSEHPYFWKKLAVALGYSEPYRLRGSPRGSPHTDKKYKQIVEKKESPATKKKSRGGLFNIIKKDSRK</sequence>
<feature type="region of interest" description="Disordered" evidence="1">
    <location>
        <begin position="182"/>
        <end position="225"/>
    </location>
</feature>
<dbReference type="GO" id="GO:0070976">
    <property type="term" value="F:TIR domain binding"/>
    <property type="evidence" value="ECO:0007669"/>
    <property type="project" value="InterPro"/>
</dbReference>
<organism evidence="2 3">
    <name type="scientific">Paramuricea clavata</name>
    <name type="common">Red gorgonian</name>
    <name type="synonym">Violescent sea-whip</name>
    <dbReference type="NCBI Taxonomy" id="317549"/>
    <lineage>
        <taxon>Eukaryota</taxon>
        <taxon>Metazoa</taxon>
        <taxon>Cnidaria</taxon>
        <taxon>Anthozoa</taxon>
        <taxon>Octocorallia</taxon>
        <taxon>Malacalcyonacea</taxon>
        <taxon>Plexauridae</taxon>
        <taxon>Paramuricea</taxon>
    </lineage>
</organism>
<dbReference type="InterPro" id="IPR017281">
    <property type="entry name" value="Myelin_different_resp_MyD88"/>
</dbReference>
<evidence type="ECO:0000313" key="3">
    <source>
        <dbReference type="Proteomes" id="UP001152795"/>
    </source>
</evidence>
<dbReference type="PANTHER" id="PTHR15079">
    <property type="entry name" value="MYD88"/>
    <property type="match status" value="1"/>
</dbReference>
<evidence type="ECO:0000313" key="2">
    <source>
        <dbReference type="EMBL" id="CAB4009139.1"/>
    </source>
</evidence>
<dbReference type="GO" id="GO:0043123">
    <property type="term" value="P:positive regulation of canonical NF-kappaB signal transduction"/>
    <property type="evidence" value="ECO:0007669"/>
    <property type="project" value="InterPro"/>
</dbReference>
<protein>
    <submittedName>
        <fullName evidence="2">Myeloid differentiation primary response 88-like</fullName>
    </submittedName>
</protein>
<feature type="compositionally biased region" description="Basic and acidic residues" evidence="1">
    <location>
        <begin position="189"/>
        <end position="206"/>
    </location>
</feature>
<dbReference type="Gene3D" id="3.40.50.10140">
    <property type="entry name" value="Toll/interleukin-1 receptor homology (TIR) domain"/>
    <property type="match status" value="1"/>
</dbReference>
<comment type="caution">
    <text evidence="2">The sequence shown here is derived from an EMBL/GenBank/DDBJ whole genome shotgun (WGS) entry which is preliminary data.</text>
</comment>
<dbReference type="PANTHER" id="PTHR15079:SF3">
    <property type="entry name" value="MYELOID DIFFERENTIATION PRIMARY RESPONSE PROTEIN MYD88"/>
    <property type="match status" value="1"/>
</dbReference>
<dbReference type="AlphaFoldDB" id="A0A6S7HX62"/>
<dbReference type="Proteomes" id="UP001152795">
    <property type="component" value="Unassembled WGS sequence"/>
</dbReference>
<evidence type="ECO:0000256" key="1">
    <source>
        <dbReference type="SAM" id="MobiDB-lite"/>
    </source>
</evidence>
<dbReference type="EMBL" id="CACRXK020006352">
    <property type="protein sequence ID" value="CAB4009139.1"/>
    <property type="molecule type" value="Genomic_DNA"/>
</dbReference>
<dbReference type="GO" id="GO:0002755">
    <property type="term" value="P:MyD88-dependent toll-like receptor signaling pathway"/>
    <property type="evidence" value="ECO:0007669"/>
    <property type="project" value="InterPro"/>
</dbReference>
<name>A0A6S7HX62_PARCT</name>
<feature type="non-terminal residue" evidence="2">
    <location>
        <position position="1"/>
    </location>
</feature>
<dbReference type="OrthoDB" id="10037120at2759"/>
<proteinExistence type="predicted"/>
<dbReference type="SUPFAM" id="SSF52200">
    <property type="entry name" value="Toll/Interleukin receptor TIR domain"/>
    <property type="match status" value="1"/>
</dbReference>
<dbReference type="PROSITE" id="PS50104">
    <property type="entry name" value="TIR"/>
    <property type="match status" value="1"/>
</dbReference>
<reference evidence="2" key="1">
    <citation type="submission" date="2020-04" db="EMBL/GenBank/DDBJ databases">
        <authorList>
            <person name="Alioto T."/>
            <person name="Alioto T."/>
            <person name="Gomez Garrido J."/>
        </authorList>
    </citation>
    <scope>NUCLEOTIDE SEQUENCE</scope>
    <source>
        <strain evidence="2">A484AB</strain>
    </source>
</reference>